<reference evidence="3 4" key="1">
    <citation type="submission" date="2017-01" db="EMBL/GenBank/DDBJ databases">
        <title>Genomic analysis of Xuhuaishuia manganoxidans DY6-4.</title>
        <authorList>
            <person name="Wang X."/>
        </authorList>
    </citation>
    <scope>NUCLEOTIDE SEQUENCE [LARGE SCALE GENOMIC DNA]</scope>
    <source>
        <strain evidence="3 4">DY6-4</strain>
    </source>
</reference>
<dbReference type="RefSeq" id="WP_076978635.1">
    <property type="nucleotide sequence ID" value="NZ_CP019124.1"/>
</dbReference>
<feature type="binding site" description="axial binding residue" evidence="1">
    <location>
        <position position="151"/>
    </location>
    <ligand>
        <name>heme c</name>
        <dbReference type="ChEBI" id="CHEBI:61717"/>
    </ligand>
    <ligandPart>
        <name>Fe</name>
        <dbReference type="ChEBI" id="CHEBI:18248"/>
    </ligandPart>
</feature>
<evidence type="ECO:0000256" key="1">
    <source>
        <dbReference type="PIRSR" id="PIRSR000027-1"/>
    </source>
</evidence>
<name>A0A1U7DF24_9RHOB</name>
<keyword evidence="1" id="KW-0479">Metal-binding</keyword>
<dbReference type="GO" id="GO:0020037">
    <property type="term" value="F:heme binding"/>
    <property type="evidence" value="ECO:0007669"/>
    <property type="project" value="InterPro"/>
</dbReference>
<organism evidence="3 4">
    <name type="scientific">Brevirhabdus pacifica</name>
    <dbReference type="NCBI Taxonomy" id="1267768"/>
    <lineage>
        <taxon>Bacteria</taxon>
        <taxon>Pseudomonadati</taxon>
        <taxon>Pseudomonadota</taxon>
        <taxon>Alphaproteobacteria</taxon>
        <taxon>Rhodobacterales</taxon>
        <taxon>Paracoccaceae</taxon>
        <taxon>Brevirhabdus</taxon>
    </lineage>
</organism>
<accession>A0A2M9DGJ1</accession>
<dbReference type="InterPro" id="IPR012127">
    <property type="entry name" value="Cyt_c_prime"/>
</dbReference>
<dbReference type="EMBL" id="CP019124">
    <property type="protein sequence ID" value="APX88610.1"/>
    <property type="molecule type" value="Genomic_DNA"/>
</dbReference>
<dbReference type="InterPro" id="IPR015984">
    <property type="entry name" value="Cyt_c_prime_subgr"/>
</dbReference>
<feature type="binding site" description="covalent" evidence="2">
    <location>
        <position position="147"/>
    </location>
    <ligand>
        <name>heme c</name>
        <dbReference type="ChEBI" id="CHEBI:61717"/>
    </ligand>
</feature>
<dbReference type="GO" id="GO:0042597">
    <property type="term" value="C:periplasmic space"/>
    <property type="evidence" value="ECO:0007669"/>
    <property type="project" value="InterPro"/>
</dbReference>
<dbReference type="PIRSF" id="PIRSF000027">
    <property type="entry name" value="Cytc_c_prime"/>
    <property type="match status" value="1"/>
</dbReference>
<keyword evidence="2" id="KW-0349">Heme</keyword>
<protein>
    <submittedName>
        <fullName evidence="3">Uncharacterized protein</fullName>
    </submittedName>
</protein>
<dbReference type="OrthoDB" id="7596534at2"/>
<evidence type="ECO:0000313" key="4">
    <source>
        <dbReference type="Proteomes" id="UP000187266"/>
    </source>
</evidence>
<keyword evidence="1" id="KW-0408">Iron</keyword>
<dbReference type="InterPro" id="IPR010980">
    <property type="entry name" value="Cyt_c/b562"/>
</dbReference>
<accession>A0A1U7DF24</accession>
<dbReference type="Pfam" id="PF01322">
    <property type="entry name" value="Cytochrom_C_2"/>
    <property type="match status" value="1"/>
</dbReference>
<evidence type="ECO:0000313" key="3">
    <source>
        <dbReference type="EMBL" id="APX88610.1"/>
    </source>
</evidence>
<dbReference type="GO" id="GO:0009055">
    <property type="term" value="F:electron transfer activity"/>
    <property type="evidence" value="ECO:0007669"/>
    <property type="project" value="InterPro"/>
</dbReference>
<dbReference type="Proteomes" id="UP000187266">
    <property type="component" value="Chromosome"/>
</dbReference>
<dbReference type="SUPFAM" id="SSF47175">
    <property type="entry name" value="Cytochromes"/>
    <property type="match status" value="1"/>
</dbReference>
<dbReference type="GO" id="GO:0022900">
    <property type="term" value="P:electron transport chain"/>
    <property type="evidence" value="ECO:0007669"/>
    <property type="project" value="InterPro"/>
</dbReference>
<proteinExistence type="predicted"/>
<gene>
    <name evidence="3" type="ORF">BV394_01765</name>
</gene>
<dbReference type="GO" id="GO:0005506">
    <property type="term" value="F:iron ion binding"/>
    <property type="evidence" value="ECO:0007669"/>
    <property type="project" value="InterPro"/>
</dbReference>
<evidence type="ECO:0000256" key="2">
    <source>
        <dbReference type="PIRSR" id="PIRSR000027-2"/>
    </source>
</evidence>
<dbReference type="PROSITE" id="PS51009">
    <property type="entry name" value="CYTCII"/>
    <property type="match status" value="1"/>
</dbReference>
<feature type="binding site" description="covalent" evidence="2">
    <location>
        <position position="150"/>
    </location>
    <ligand>
        <name>heme c</name>
        <dbReference type="ChEBI" id="CHEBI:61717"/>
    </ligand>
</feature>
<dbReference type="Gene3D" id="1.20.120.10">
    <property type="entry name" value="Cytochrome c/b562"/>
    <property type="match status" value="1"/>
</dbReference>
<comment type="PTM">
    <text evidence="2">Binds 1 heme group per subunit.</text>
</comment>
<dbReference type="AlphaFoldDB" id="A0A1U7DF24"/>
<dbReference type="PRINTS" id="PR00608">
    <property type="entry name" value="CYTCHROMECII"/>
</dbReference>
<keyword evidence="4" id="KW-1185">Reference proteome</keyword>
<dbReference type="STRING" id="1267768.BV394_01765"/>
<sequence length="158" mass="16435">MRHSSLLLAGLLGATVTATAVLGAAHMDPKALEDAVAARQAHMKLYAFNLGLLGGMAKGEVDYDASAAEAAAANLSALASVDQTRYWPEGSDAEALKTRALPDIWTKMDEFETAQDALIQATMSLEEAAGTDLAALQGAMGDVGKSCGGCHKPFRKPE</sequence>
<dbReference type="InterPro" id="IPR002321">
    <property type="entry name" value="Cyt_c_II"/>
</dbReference>